<evidence type="ECO:0000256" key="4">
    <source>
        <dbReference type="SAM" id="MobiDB-lite"/>
    </source>
</evidence>
<keyword evidence="1" id="KW-0677">Repeat</keyword>
<feature type="repeat" description="ANK" evidence="3">
    <location>
        <begin position="165"/>
        <end position="197"/>
    </location>
</feature>
<dbReference type="EMBL" id="CAWUON010000093">
    <property type="protein sequence ID" value="CAK7272647.1"/>
    <property type="molecule type" value="Genomic_DNA"/>
</dbReference>
<evidence type="ECO:0000313" key="5">
    <source>
        <dbReference type="EMBL" id="CAK7272647.1"/>
    </source>
</evidence>
<dbReference type="PRINTS" id="PR01415">
    <property type="entry name" value="ANKYRIN"/>
</dbReference>
<keyword evidence="2 3" id="KW-0040">ANK repeat</keyword>
<evidence type="ECO:0000256" key="1">
    <source>
        <dbReference type="ARBA" id="ARBA00022737"/>
    </source>
</evidence>
<feature type="repeat" description="ANK" evidence="3">
    <location>
        <begin position="127"/>
        <end position="159"/>
    </location>
</feature>
<dbReference type="InterPro" id="IPR036770">
    <property type="entry name" value="Ankyrin_rpt-contain_sf"/>
</dbReference>
<organism evidence="5 6">
    <name type="scientific">Sporothrix epigloea</name>
    <dbReference type="NCBI Taxonomy" id="1892477"/>
    <lineage>
        <taxon>Eukaryota</taxon>
        <taxon>Fungi</taxon>
        <taxon>Dikarya</taxon>
        <taxon>Ascomycota</taxon>
        <taxon>Pezizomycotina</taxon>
        <taxon>Sordariomycetes</taxon>
        <taxon>Sordariomycetidae</taxon>
        <taxon>Ophiostomatales</taxon>
        <taxon>Ophiostomataceae</taxon>
        <taxon>Sporothrix</taxon>
    </lineage>
</organism>
<comment type="caution">
    <text evidence="5">The sequence shown here is derived from an EMBL/GenBank/DDBJ whole genome shotgun (WGS) entry which is preliminary data.</text>
</comment>
<dbReference type="SMART" id="SM00248">
    <property type="entry name" value="ANK"/>
    <property type="match status" value="12"/>
</dbReference>
<feature type="repeat" description="ANK" evidence="3">
    <location>
        <begin position="231"/>
        <end position="263"/>
    </location>
</feature>
<feature type="repeat" description="ANK" evidence="3">
    <location>
        <begin position="297"/>
        <end position="329"/>
    </location>
</feature>
<dbReference type="Pfam" id="PF12796">
    <property type="entry name" value="Ank_2"/>
    <property type="match status" value="5"/>
</dbReference>
<feature type="region of interest" description="Disordered" evidence="4">
    <location>
        <begin position="428"/>
        <end position="458"/>
    </location>
</feature>
<dbReference type="SUPFAM" id="SSF48403">
    <property type="entry name" value="Ankyrin repeat"/>
    <property type="match status" value="1"/>
</dbReference>
<feature type="repeat" description="ANK" evidence="3">
    <location>
        <begin position="55"/>
        <end position="87"/>
    </location>
</feature>
<evidence type="ECO:0000313" key="6">
    <source>
        <dbReference type="Proteomes" id="UP001642502"/>
    </source>
</evidence>
<dbReference type="PANTHER" id="PTHR24198:SF165">
    <property type="entry name" value="ANKYRIN REPEAT-CONTAINING PROTEIN-RELATED"/>
    <property type="match status" value="1"/>
</dbReference>
<reference evidence="5 6" key="1">
    <citation type="submission" date="2024-01" db="EMBL/GenBank/DDBJ databases">
        <authorList>
            <person name="Allen C."/>
            <person name="Tagirdzhanova G."/>
        </authorList>
    </citation>
    <scope>NUCLEOTIDE SEQUENCE [LARGE SCALE GENOMIC DNA]</scope>
    <source>
        <strain evidence="5 6">CBS 119000</strain>
    </source>
</reference>
<dbReference type="PANTHER" id="PTHR24198">
    <property type="entry name" value="ANKYRIN REPEAT AND PROTEIN KINASE DOMAIN-CONTAINING PROTEIN"/>
    <property type="match status" value="1"/>
</dbReference>
<dbReference type="PROSITE" id="PS50088">
    <property type="entry name" value="ANK_REPEAT"/>
    <property type="match status" value="9"/>
</dbReference>
<feature type="repeat" description="ANK" evidence="3">
    <location>
        <begin position="198"/>
        <end position="230"/>
    </location>
</feature>
<protein>
    <recommendedName>
        <fullName evidence="7">Ankyrin repeat protein</fullName>
    </recommendedName>
</protein>
<feature type="repeat" description="ANK" evidence="3">
    <location>
        <begin position="264"/>
        <end position="296"/>
    </location>
</feature>
<dbReference type="PROSITE" id="PS50297">
    <property type="entry name" value="ANK_REP_REGION"/>
    <property type="match status" value="8"/>
</dbReference>
<evidence type="ECO:0000256" key="3">
    <source>
        <dbReference type="PROSITE-ProRule" id="PRU00023"/>
    </source>
</evidence>
<evidence type="ECO:0008006" key="7">
    <source>
        <dbReference type="Google" id="ProtNLM"/>
    </source>
</evidence>
<gene>
    <name evidence="5" type="ORF">SEPCBS119000_005236</name>
</gene>
<evidence type="ECO:0000256" key="2">
    <source>
        <dbReference type="ARBA" id="ARBA00023043"/>
    </source>
</evidence>
<sequence length="458" mass="49699">MAMTRLLLEKKAEVEPKHENEVPALYRAAEAGHHAVVKELLLNHANQNEVVPSRLGQTALFAACLGGHDQIVRLLIDHDADVEIRDEQGRTVLLYMASKRDRGNWTMDTMRLLLGHGYADTEARDTDGLTPLLWAVTHGNLQLAEALLDESLGRAVADVTAVNDSGETALHMAAKASHEAMVRLLLRYRADPNALCKYGWTPLHFPSYNDQEAMVSLLLDANANVHAEMPGGRTALHLAASQGSEAVVRLLLRYKADPNVTSRGARTPLHDAARRGHEAAVLLLLDAGANVNTKRFDGVTALHLAARNGSEAVVKMLLGSEADAKVIDDGGTTPLHDAAQNGREAVVSLLLNAGADVNAKLYNGMTALHMAAFNGFEAVVKQLLARDEVEPNIRDSNGRTPTLCATEQGHFDIVQLLSPMHAERRLSPAARAARNELKASAVDPNNFRDGTEHQRRVN</sequence>
<accession>A0ABP0DWS8</accession>
<feature type="repeat" description="ANK" evidence="3">
    <location>
        <begin position="330"/>
        <end position="362"/>
    </location>
</feature>
<name>A0ABP0DWS8_9PEZI</name>
<keyword evidence="6" id="KW-1185">Reference proteome</keyword>
<dbReference type="Gene3D" id="1.25.40.20">
    <property type="entry name" value="Ankyrin repeat-containing domain"/>
    <property type="match status" value="5"/>
</dbReference>
<feature type="repeat" description="ANK" evidence="3">
    <location>
        <begin position="363"/>
        <end position="396"/>
    </location>
</feature>
<dbReference type="InterPro" id="IPR002110">
    <property type="entry name" value="Ankyrin_rpt"/>
</dbReference>
<dbReference type="Proteomes" id="UP001642502">
    <property type="component" value="Unassembled WGS sequence"/>
</dbReference>
<feature type="compositionally biased region" description="Basic and acidic residues" evidence="4">
    <location>
        <begin position="449"/>
        <end position="458"/>
    </location>
</feature>
<proteinExistence type="predicted"/>